<reference evidence="8 9" key="1">
    <citation type="submission" date="2019-06" db="EMBL/GenBank/DDBJ databases">
        <title>Sulfurimonas gotlandica sp. nov., a chemoautotrophic and psychrotolerant epsilonproteobacterium isolated from a pelagic redoxcline, and an emended description of the genus Sulfurimonas.</title>
        <authorList>
            <person name="Wang S."/>
            <person name="Jiang L."/>
            <person name="Shao Z."/>
        </authorList>
    </citation>
    <scope>NUCLEOTIDE SEQUENCE [LARGE SCALE GENOMIC DNA]</scope>
    <source>
        <strain evidence="8 9">B2</strain>
    </source>
</reference>
<dbReference type="InterPro" id="IPR003423">
    <property type="entry name" value="OMP_efflux"/>
</dbReference>
<keyword evidence="6" id="KW-0472">Membrane</keyword>
<comment type="similarity">
    <text evidence="2">Belongs to the outer membrane factor (OMF) (TC 1.B.17) family.</text>
</comment>
<dbReference type="Gene3D" id="1.20.1600.10">
    <property type="entry name" value="Outer membrane efflux proteins (OEP)"/>
    <property type="match status" value="1"/>
</dbReference>
<dbReference type="KEGG" id="smax:FJR03_06355"/>
<protein>
    <submittedName>
        <fullName evidence="8">TolC family protein</fullName>
    </submittedName>
</protein>
<dbReference type="PANTHER" id="PTHR30026">
    <property type="entry name" value="OUTER MEMBRANE PROTEIN TOLC"/>
    <property type="match status" value="1"/>
</dbReference>
<dbReference type="RefSeq" id="WP_193112698.1">
    <property type="nucleotide sequence ID" value="NZ_CP041165.1"/>
</dbReference>
<name>A0A7M1AVE2_9BACT</name>
<dbReference type="GO" id="GO:0015288">
    <property type="term" value="F:porin activity"/>
    <property type="evidence" value="ECO:0007669"/>
    <property type="project" value="TreeGrafter"/>
</dbReference>
<keyword evidence="9" id="KW-1185">Reference proteome</keyword>
<evidence type="ECO:0000256" key="3">
    <source>
        <dbReference type="ARBA" id="ARBA00022448"/>
    </source>
</evidence>
<dbReference type="GO" id="GO:1990281">
    <property type="term" value="C:efflux pump complex"/>
    <property type="evidence" value="ECO:0007669"/>
    <property type="project" value="TreeGrafter"/>
</dbReference>
<evidence type="ECO:0000256" key="1">
    <source>
        <dbReference type="ARBA" id="ARBA00004442"/>
    </source>
</evidence>
<dbReference type="GO" id="GO:0009279">
    <property type="term" value="C:cell outer membrane"/>
    <property type="evidence" value="ECO:0007669"/>
    <property type="project" value="UniProtKB-SubCell"/>
</dbReference>
<dbReference type="Proteomes" id="UP000593910">
    <property type="component" value="Chromosome"/>
</dbReference>
<sequence>MKKTLLLLSVPLFLYSESLKDLIVYAKQNNDLLQSKSLQKDAKSQELESSKSAYFPTLDLGANYQRNDDPQPFSPGTTYSGYAKLSLDLYSGGAKYYTQKQKEDELSSSSSIYEASKKSLALQIVQNFYTLKSLEATLIAREEAAKAVNAQLQRIQRFFEAGLSTSDDVDRLQSAYDKNIYAIESLKFEILSLKKQLQLQVGKDINGFEASSFKKLTQESEQLDSIEALKYQKSSIINGSETIDSYYYPQVKLEDTYSVFGYQDKPLFNGQPIPLLDNQNTLMLSANIRLFDFGMLGEQKEALVLQAKALESEIAYKTKEQEINIELSYERIKTAKLNITSAASALKASKSALKTITEKYNHKIVDNVVYLDALSSHTEAEATYNEALNNLEVAYALYYFYNGKNLEEFLNE</sequence>
<accession>A0A7M1AVE2</accession>
<dbReference type="AlphaFoldDB" id="A0A7M1AVE2"/>
<dbReference type="PANTHER" id="PTHR30026:SF20">
    <property type="entry name" value="OUTER MEMBRANE PROTEIN TOLC"/>
    <property type="match status" value="1"/>
</dbReference>
<dbReference type="Pfam" id="PF02321">
    <property type="entry name" value="OEP"/>
    <property type="match status" value="1"/>
</dbReference>
<evidence type="ECO:0000256" key="4">
    <source>
        <dbReference type="ARBA" id="ARBA00022452"/>
    </source>
</evidence>
<proteinExistence type="inferred from homology"/>
<keyword evidence="7" id="KW-0998">Cell outer membrane</keyword>
<gene>
    <name evidence="8" type="ORF">FJR03_06355</name>
</gene>
<keyword evidence="3" id="KW-0813">Transport</keyword>
<keyword evidence="5" id="KW-0812">Transmembrane</keyword>
<dbReference type="EMBL" id="CP041165">
    <property type="protein sequence ID" value="QOP41384.1"/>
    <property type="molecule type" value="Genomic_DNA"/>
</dbReference>
<evidence type="ECO:0000256" key="5">
    <source>
        <dbReference type="ARBA" id="ARBA00022692"/>
    </source>
</evidence>
<dbReference type="SUPFAM" id="SSF56954">
    <property type="entry name" value="Outer membrane efflux proteins (OEP)"/>
    <property type="match status" value="1"/>
</dbReference>
<keyword evidence="4" id="KW-1134">Transmembrane beta strand</keyword>
<dbReference type="InterPro" id="IPR051906">
    <property type="entry name" value="TolC-like"/>
</dbReference>
<evidence type="ECO:0000256" key="2">
    <source>
        <dbReference type="ARBA" id="ARBA00007613"/>
    </source>
</evidence>
<evidence type="ECO:0000313" key="8">
    <source>
        <dbReference type="EMBL" id="QOP41384.1"/>
    </source>
</evidence>
<evidence type="ECO:0000313" key="9">
    <source>
        <dbReference type="Proteomes" id="UP000593910"/>
    </source>
</evidence>
<dbReference type="GO" id="GO:0015562">
    <property type="term" value="F:efflux transmembrane transporter activity"/>
    <property type="evidence" value="ECO:0007669"/>
    <property type="project" value="InterPro"/>
</dbReference>
<organism evidence="8 9">
    <name type="scientific">Sulfurimonas marina</name>
    <dbReference type="NCBI Taxonomy" id="2590551"/>
    <lineage>
        <taxon>Bacteria</taxon>
        <taxon>Pseudomonadati</taxon>
        <taxon>Campylobacterota</taxon>
        <taxon>Epsilonproteobacteria</taxon>
        <taxon>Campylobacterales</taxon>
        <taxon>Sulfurimonadaceae</taxon>
        <taxon>Sulfurimonas</taxon>
    </lineage>
</organism>
<evidence type="ECO:0000256" key="7">
    <source>
        <dbReference type="ARBA" id="ARBA00023237"/>
    </source>
</evidence>
<evidence type="ECO:0000256" key="6">
    <source>
        <dbReference type="ARBA" id="ARBA00023136"/>
    </source>
</evidence>
<comment type="subcellular location">
    <subcellularLocation>
        <location evidence="1">Cell outer membrane</location>
    </subcellularLocation>
</comment>